<evidence type="ECO:0000313" key="3">
    <source>
        <dbReference type="Proteomes" id="UP001596395"/>
    </source>
</evidence>
<gene>
    <name evidence="2" type="ORF">ACFQGB_21715</name>
</gene>
<keyword evidence="3" id="KW-1185">Reference proteome</keyword>
<dbReference type="AlphaFoldDB" id="A0ABD5VQI2"/>
<proteinExistence type="predicted"/>
<feature type="transmembrane region" description="Helical" evidence="1">
    <location>
        <begin position="128"/>
        <end position="146"/>
    </location>
</feature>
<dbReference type="Proteomes" id="UP001596395">
    <property type="component" value="Unassembled WGS sequence"/>
</dbReference>
<dbReference type="RefSeq" id="WP_336352405.1">
    <property type="nucleotide sequence ID" value="NZ_JAZAQL010000006.1"/>
</dbReference>
<protein>
    <recommendedName>
        <fullName evidence="4">PH domain-containing protein</fullName>
    </recommendedName>
</protein>
<evidence type="ECO:0008006" key="4">
    <source>
        <dbReference type="Google" id="ProtNLM"/>
    </source>
</evidence>
<feature type="transmembrane region" description="Helical" evidence="1">
    <location>
        <begin position="236"/>
        <end position="260"/>
    </location>
</feature>
<comment type="caution">
    <text evidence="2">The sequence shown here is derived from an EMBL/GenBank/DDBJ whole genome shotgun (WGS) entry which is preliminary data.</text>
</comment>
<name>A0ABD5VQI2_9EURY</name>
<feature type="transmembrane region" description="Helical" evidence="1">
    <location>
        <begin position="23"/>
        <end position="52"/>
    </location>
</feature>
<evidence type="ECO:0000256" key="1">
    <source>
        <dbReference type="SAM" id="Phobius"/>
    </source>
</evidence>
<reference evidence="2 3" key="1">
    <citation type="journal article" date="2019" name="Int. J. Syst. Evol. Microbiol.">
        <title>The Global Catalogue of Microorganisms (GCM) 10K type strain sequencing project: providing services to taxonomists for standard genome sequencing and annotation.</title>
        <authorList>
            <consortium name="The Broad Institute Genomics Platform"/>
            <consortium name="The Broad Institute Genome Sequencing Center for Infectious Disease"/>
            <person name="Wu L."/>
            <person name="Ma J."/>
        </authorList>
    </citation>
    <scope>NUCLEOTIDE SEQUENCE [LARGE SCALE GENOMIC DNA]</scope>
    <source>
        <strain evidence="2 3">GX26</strain>
    </source>
</reference>
<feature type="transmembrane region" description="Helical" evidence="1">
    <location>
        <begin position="266"/>
        <end position="286"/>
    </location>
</feature>
<dbReference type="EMBL" id="JBHSXN010000006">
    <property type="protein sequence ID" value="MFC6955487.1"/>
    <property type="molecule type" value="Genomic_DNA"/>
</dbReference>
<organism evidence="2 3">
    <name type="scientific">Halorubellus litoreus</name>
    <dbReference type="NCBI Taxonomy" id="755308"/>
    <lineage>
        <taxon>Archaea</taxon>
        <taxon>Methanobacteriati</taxon>
        <taxon>Methanobacteriota</taxon>
        <taxon>Stenosarchaea group</taxon>
        <taxon>Halobacteria</taxon>
        <taxon>Halobacteriales</taxon>
        <taxon>Halorubellaceae</taxon>
        <taxon>Halorubellus</taxon>
    </lineage>
</organism>
<feature type="transmembrane region" description="Helical" evidence="1">
    <location>
        <begin position="101"/>
        <end position="122"/>
    </location>
</feature>
<accession>A0ABD5VQI2</accession>
<sequence>MESSGGDVVAWEISATDTRFGRLCGYALVGVLGAFALVALLAFAVAVAAAVASGDSGTLFVAVVLVLVGGPMSAVALVPFLDADQRPDDLWPSETFDVRALHPVGVAASSILAAAALVATVASDSVLAVYPLVGVLFVAAMGLAIGGPAGRVDRDAGTLTVHGNTHPLADLAAVRAVDVGGLVLVNTRFVARPGGRDAPFLFTVPRDAYAQVRDDLDAGVAADSTVDAPRSRADRVAIVAAGVGSLALAAALVALGATSGVDGADVLYAVASFPALFGVLFLALAARRSA</sequence>
<keyword evidence="1" id="KW-0812">Transmembrane</keyword>
<keyword evidence="1" id="KW-0472">Membrane</keyword>
<evidence type="ECO:0000313" key="2">
    <source>
        <dbReference type="EMBL" id="MFC6955487.1"/>
    </source>
</evidence>
<keyword evidence="1" id="KW-1133">Transmembrane helix</keyword>
<feature type="transmembrane region" description="Helical" evidence="1">
    <location>
        <begin position="58"/>
        <end position="81"/>
    </location>
</feature>